<reference evidence="1" key="1">
    <citation type="submission" date="2020-02" db="EMBL/GenBank/DDBJ databases">
        <authorList>
            <person name="Meier V. D."/>
        </authorList>
    </citation>
    <scope>NUCLEOTIDE SEQUENCE</scope>
    <source>
        <strain evidence="1">AVDCRST_MAG84</strain>
    </source>
</reference>
<proteinExistence type="predicted"/>
<organism evidence="1">
    <name type="scientific">uncultured Microcoleus sp</name>
    <dbReference type="NCBI Taxonomy" id="259945"/>
    <lineage>
        <taxon>Bacteria</taxon>
        <taxon>Bacillati</taxon>
        <taxon>Cyanobacteriota</taxon>
        <taxon>Cyanophyceae</taxon>
        <taxon>Oscillatoriophycideae</taxon>
        <taxon>Oscillatoriales</taxon>
        <taxon>Microcoleaceae</taxon>
        <taxon>Microcoleus</taxon>
        <taxon>environmental samples</taxon>
    </lineage>
</organism>
<accession>A0A6J4M644</accession>
<name>A0A6J4M644_9CYAN</name>
<sequence>GKCCLHFDSGFSHRRTIFCDRLSGTSPDWQI</sequence>
<dbReference type="AlphaFoldDB" id="A0A6J4M644"/>
<feature type="non-terminal residue" evidence="1">
    <location>
        <position position="31"/>
    </location>
</feature>
<protein>
    <submittedName>
        <fullName evidence="1">Photosystem II protein PsbT</fullName>
    </submittedName>
</protein>
<dbReference type="EMBL" id="CADCTZ010000536">
    <property type="protein sequence ID" value="CAA9351222.1"/>
    <property type="molecule type" value="Genomic_DNA"/>
</dbReference>
<gene>
    <name evidence="1" type="ORF">AVDCRST_MAG84-2878</name>
</gene>
<feature type="non-terminal residue" evidence="1">
    <location>
        <position position="1"/>
    </location>
</feature>
<evidence type="ECO:0000313" key="1">
    <source>
        <dbReference type="EMBL" id="CAA9351222.1"/>
    </source>
</evidence>